<gene>
    <name evidence="1" type="ORF">MNBD_GAMMA10-3026</name>
</gene>
<organism evidence="1">
    <name type="scientific">hydrothermal vent metagenome</name>
    <dbReference type="NCBI Taxonomy" id="652676"/>
    <lineage>
        <taxon>unclassified sequences</taxon>
        <taxon>metagenomes</taxon>
        <taxon>ecological metagenomes</taxon>
    </lineage>
</organism>
<proteinExistence type="predicted"/>
<name>A0A3B0X9J2_9ZZZZ</name>
<protein>
    <submittedName>
        <fullName evidence="1">Uncharacterized protein</fullName>
    </submittedName>
</protein>
<evidence type="ECO:0000313" key="1">
    <source>
        <dbReference type="EMBL" id="VAW64421.1"/>
    </source>
</evidence>
<accession>A0A3B0X9J2</accession>
<reference evidence="1" key="1">
    <citation type="submission" date="2018-06" db="EMBL/GenBank/DDBJ databases">
        <authorList>
            <person name="Zhirakovskaya E."/>
        </authorList>
    </citation>
    <scope>NUCLEOTIDE SEQUENCE</scope>
</reference>
<dbReference type="EMBL" id="UOFJ01000132">
    <property type="protein sequence ID" value="VAW64421.1"/>
    <property type="molecule type" value="Genomic_DNA"/>
</dbReference>
<dbReference type="AlphaFoldDB" id="A0A3B0X9J2"/>
<sequence>MLLCRYLNSFLLLMLLETSSYAGVFTIPDKQEQTGNVEKFANIPLTLDEAKFFVRKHDLNIKINEVVVDKGMGNSSCAHSPACIVVIPFILLDALSRKKMYNHVVFTQKGNVILEAGYDLEKGDFLWADIKEGKLKGRYNILSFTSLDKKYLLDTDKLPEMWPLYKKKYDTLQSDTEKTALMMEYFSLDFKPSDYMFEVLSKKEYSTELKNELSYEICRKAGGFPASEKIRYLEYIEEHDNSAIQVKIMRCIENNFYGGRIGKKSVEQAVYNLCVSDISSLTLKNKEFMRLYELSTGERLGGRSLFGRFALKKQDWVSEIIENTDCKRKEWKLVFDIMQNKKNSLEKIMQSTQNMESLRWFLVMNFNFEENVSKALVFSIFNEQNQLTILRWLSRQKFNYARVNYIEKLIDAYYRDDYKKEKKFLSEKDLDYRKKAYIVSILGAVSEGADMKAAIKSLDTVRKTKASDYIPYYFLNEDKYLTKVLEGLREFDIKDEDIYEANITTVMSVSTGKSLTGEEAEPSLILYALDKYGFDAEKIVKMYNRLTPAKSNSGTASKLKTLILETLK</sequence>